<name>A0A4R3Z6G7_9FIRM</name>
<keyword evidence="3" id="KW-1185">Reference proteome</keyword>
<dbReference type="Pfam" id="PF02441">
    <property type="entry name" value="Flavoprotein"/>
    <property type="match status" value="1"/>
</dbReference>
<dbReference type="InterPro" id="IPR036551">
    <property type="entry name" value="Flavin_trans-like"/>
</dbReference>
<dbReference type="InterPro" id="IPR003382">
    <property type="entry name" value="Flavoprotein"/>
</dbReference>
<dbReference type="GO" id="GO:0003824">
    <property type="term" value="F:catalytic activity"/>
    <property type="evidence" value="ECO:0007669"/>
    <property type="project" value="InterPro"/>
</dbReference>
<comment type="caution">
    <text evidence="2">The sequence shown here is derived from an EMBL/GenBank/DDBJ whole genome shotgun (WGS) entry which is preliminary data.</text>
</comment>
<dbReference type="RefSeq" id="WP_132226235.1">
    <property type="nucleotide sequence ID" value="NZ_JANKBF010000006.1"/>
</dbReference>
<dbReference type="AlphaFoldDB" id="A0A4R3Z6G7"/>
<dbReference type="Proteomes" id="UP000295515">
    <property type="component" value="Unassembled WGS sequence"/>
</dbReference>
<gene>
    <name evidence="2" type="ORF">EDD60_1048</name>
</gene>
<proteinExistence type="predicted"/>
<reference evidence="2 3" key="1">
    <citation type="submission" date="2019-03" db="EMBL/GenBank/DDBJ databases">
        <title>Genomic Encyclopedia of Type Strains, Phase IV (KMG-IV): sequencing the most valuable type-strain genomes for metagenomic binning, comparative biology and taxonomic classification.</title>
        <authorList>
            <person name="Goeker M."/>
        </authorList>
    </citation>
    <scope>NUCLEOTIDE SEQUENCE [LARGE SCALE GENOMIC DNA]</scope>
    <source>
        <strain evidence="2 3">DSM 29487</strain>
    </source>
</reference>
<evidence type="ECO:0000259" key="1">
    <source>
        <dbReference type="Pfam" id="PF02441"/>
    </source>
</evidence>
<sequence length="192" mass="21937">MLKLGFCITGSFCSMDDMLMVLEKLVKLYDIEVFLTERVNTMDTRFHSRDELVEKIQAIVPKKIHTTIQEAEIYGPIKKLDIVLVYPCDGATLAKLNYGINDNAVTMLVKSSLRNQVPIVLGVFSNDVLTHSGKNLIELMGKKNFYFVPMYQDEYIKKPNSMIACHQKVIPTLEAALKHQQYQPFILGYKEV</sequence>
<evidence type="ECO:0000313" key="2">
    <source>
        <dbReference type="EMBL" id="TCW01192.1"/>
    </source>
</evidence>
<dbReference type="SUPFAM" id="SSF52507">
    <property type="entry name" value="Homo-oligomeric flavin-containing Cys decarboxylases, HFCD"/>
    <property type="match status" value="1"/>
</dbReference>
<dbReference type="Gene3D" id="3.40.50.1950">
    <property type="entry name" value="Flavin prenyltransferase-like"/>
    <property type="match status" value="1"/>
</dbReference>
<dbReference type="EMBL" id="SMCQ01000004">
    <property type="protein sequence ID" value="TCW01192.1"/>
    <property type="molecule type" value="Genomic_DNA"/>
</dbReference>
<feature type="domain" description="Flavoprotein" evidence="1">
    <location>
        <begin position="3"/>
        <end position="162"/>
    </location>
</feature>
<dbReference type="GeneID" id="98914703"/>
<protein>
    <submittedName>
        <fullName evidence="2">Dipicolinate synthase subunit B</fullName>
    </submittedName>
</protein>
<organism evidence="2 3">
    <name type="scientific">Longibaculum muris</name>
    <dbReference type="NCBI Taxonomy" id="1796628"/>
    <lineage>
        <taxon>Bacteria</taxon>
        <taxon>Bacillati</taxon>
        <taxon>Bacillota</taxon>
        <taxon>Erysipelotrichia</taxon>
        <taxon>Erysipelotrichales</taxon>
        <taxon>Coprobacillaceae</taxon>
        <taxon>Longibaculum</taxon>
    </lineage>
</organism>
<dbReference type="NCBIfam" id="NF006161">
    <property type="entry name" value="PRK08305.1"/>
    <property type="match status" value="1"/>
</dbReference>
<evidence type="ECO:0000313" key="3">
    <source>
        <dbReference type="Proteomes" id="UP000295515"/>
    </source>
</evidence>
<accession>A0A4R3Z6G7</accession>